<dbReference type="EMBL" id="FM211046">
    <property type="protein sequence ID" value="CAR66748.1"/>
    <property type="molecule type" value="Genomic_DNA"/>
</dbReference>
<evidence type="ECO:0000313" key="3">
    <source>
        <dbReference type="Proteomes" id="UP000002747"/>
    </source>
</evidence>
<evidence type="ECO:0000313" key="1">
    <source>
        <dbReference type="EMBL" id="CAQ83628.1"/>
    </source>
</evidence>
<protein>
    <submittedName>
        <fullName evidence="2">Uncharacterized protein</fullName>
    </submittedName>
</protein>
<dbReference type="Proteomes" id="UP000002747">
    <property type="component" value="Chromosome"/>
</dbReference>
<dbReference type="STRING" id="291112.PAU_01536"/>
<proteinExistence type="predicted"/>
<name>B6VKR8_PHOAA</name>
<accession>C7BRQ8</accession>
<dbReference type="KEGG" id="pay:PAU_01536"/>
<evidence type="ECO:0000313" key="2">
    <source>
        <dbReference type="EMBL" id="CAR66748.1"/>
    </source>
</evidence>
<reference evidence="1 3" key="4">
    <citation type="journal article" date="2009" name="BMC Genomics">
        <title>Comparative genomics of the emerging human pathogen Photorhabdus asymbiotica with the insect pathogen Photorhabdus luminescens.</title>
        <authorList>
            <person name="Wilkinson P."/>
            <person name="Waterfield N.R."/>
            <person name="Crossman L."/>
            <person name="Corton C."/>
            <person name="Sanchez-Contreras M."/>
            <person name="Vlisidou I."/>
            <person name="Barron A."/>
            <person name="Bignell A."/>
            <person name="Clark L."/>
            <person name="Ormond D."/>
            <person name="Mayho M."/>
            <person name="Bason N."/>
            <person name="Smith F."/>
            <person name="Simmonds M."/>
            <person name="Churcher C."/>
            <person name="Harris D."/>
            <person name="Thompson N.R."/>
            <person name="Quail M."/>
            <person name="Parkhill J."/>
            <person name="ffrench-Constant R.H."/>
        </authorList>
    </citation>
    <scope>NUCLEOTIDE SEQUENCE [LARGE SCALE GENOMIC DNA]</scope>
    <source>
        <strain evidence="3">ATCC 43949 / 3105-77</strain>
        <strain evidence="1">ATCC43949</strain>
    </source>
</reference>
<accession>B6VKR8</accession>
<sequence length="34" mass="3749">MNQIADVVANVCKTLNNEQVSETEMVMKKLPITG</sequence>
<reference evidence="2" key="3">
    <citation type="submission" date="2008-09" db="EMBL/GenBank/DDBJ databases">
        <authorList>
            <person name="Thomson N.R."/>
        </authorList>
    </citation>
    <scope>NUCLEOTIDE SEQUENCE</scope>
    <source>
        <strain evidence="2">ATCC 43949</strain>
    </source>
</reference>
<dbReference type="AlphaFoldDB" id="B6VKR8"/>
<organism evidence="2">
    <name type="scientific">Photorhabdus asymbiotica subsp. asymbiotica (strain ATCC 43949 / 3105-77)</name>
    <name type="common">Xenorhabdus luminescens (strain 2)</name>
    <dbReference type="NCBI Taxonomy" id="553480"/>
    <lineage>
        <taxon>Bacteria</taxon>
        <taxon>Pseudomonadati</taxon>
        <taxon>Pseudomonadota</taxon>
        <taxon>Gammaproteobacteria</taxon>
        <taxon>Enterobacterales</taxon>
        <taxon>Morganellaceae</taxon>
        <taxon>Photorhabdus</taxon>
    </lineage>
</organism>
<reference evidence="2" key="1">
    <citation type="journal article" date="2008" name="Proc. Natl. Acad. Sci. U.S.A.">
        <title>Rapid virulence annotation (RVA): identification of virulence factors using a bacterial genome library and multiple invertebrate hosts.</title>
        <authorList>
            <person name="Waterfield N.R."/>
            <person name="Sanchez-Contreras M."/>
            <person name="Eleftherianos I."/>
            <person name="Dowling A."/>
            <person name="Wilkinson P."/>
            <person name="Parkhill J."/>
            <person name="Thomson N."/>
            <person name="Reynolds S.E."/>
            <person name="Bode H.B."/>
            <person name="Dorus S."/>
            <person name="Ffrench-Constant R.H."/>
        </authorList>
    </citation>
    <scope>NUCLEOTIDE SEQUENCE</scope>
    <source>
        <strain evidence="2">ATCC 43949</strain>
    </source>
</reference>
<reference evidence="1" key="2">
    <citation type="submission" date="2008-05" db="EMBL/GenBank/DDBJ databases">
        <authorList>
            <person name="Crossman L.C."/>
        </authorList>
    </citation>
    <scope>NUCLEOTIDE SEQUENCE</scope>
    <source>
        <strain evidence="1">ATCC43949</strain>
    </source>
</reference>
<gene>
    <name evidence="2" type="primary">menF</name>
    <name evidence="1" type="ordered locus">PAU_01536</name>
    <name evidence="2" type="ORF">PA-RVA4-3948</name>
</gene>
<dbReference type="EMBL" id="FM162591">
    <property type="protein sequence ID" value="CAQ83628.1"/>
    <property type="molecule type" value="Genomic_DNA"/>
</dbReference>